<evidence type="ECO:0008006" key="4">
    <source>
        <dbReference type="Google" id="ProtNLM"/>
    </source>
</evidence>
<dbReference type="OrthoDB" id="2118965at2759"/>
<feature type="compositionally biased region" description="Polar residues" evidence="1">
    <location>
        <begin position="383"/>
        <end position="415"/>
    </location>
</feature>
<dbReference type="PANTHER" id="PTHR38703:SF1">
    <property type="entry name" value="ALLERGEN"/>
    <property type="match status" value="1"/>
</dbReference>
<name>A0A8H4X7L9_9HYPO</name>
<feature type="compositionally biased region" description="Basic and acidic residues" evidence="1">
    <location>
        <begin position="219"/>
        <end position="230"/>
    </location>
</feature>
<keyword evidence="3" id="KW-1185">Reference proteome</keyword>
<evidence type="ECO:0000313" key="3">
    <source>
        <dbReference type="Proteomes" id="UP000622797"/>
    </source>
</evidence>
<dbReference type="Proteomes" id="UP000622797">
    <property type="component" value="Unassembled WGS sequence"/>
</dbReference>
<reference evidence="2" key="1">
    <citation type="journal article" date="2020" name="BMC Genomics">
        <title>Correction to: Identification and distribution of gene clusters required for synthesis of sphingolipid metabolism inhibitors in diverse species of the filamentous fungus Fusarium.</title>
        <authorList>
            <person name="Kim H.S."/>
            <person name="Lohmar J.M."/>
            <person name="Busman M."/>
            <person name="Brown D.W."/>
            <person name="Naumann T.A."/>
            <person name="Divon H.H."/>
            <person name="Lysoe E."/>
            <person name="Uhlig S."/>
            <person name="Proctor R.H."/>
        </authorList>
    </citation>
    <scope>NUCLEOTIDE SEQUENCE</scope>
    <source>
        <strain evidence="2">NRRL 20472</strain>
    </source>
</reference>
<dbReference type="EMBL" id="JABEXW010000382">
    <property type="protein sequence ID" value="KAF4964923.1"/>
    <property type="molecule type" value="Genomic_DNA"/>
</dbReference>
<dbReference type="AlphaFoldDB" id="A0A8H4X7L9"/>
<reference evidence="2" key="2">
    <citation type="submission" date="2020-05" db="EMBL/GenBank/DDBJ databases">
        <authorList>
            <person name="Kim H.-S."/>
            <person name="Proctor R.H."/>
            <person name="Brown D.W."/>
        </authorList>
    </citation>
    <scope>NUCLEOTIDE SEQUENCE</scope>
    <source>
        <strain evidence="2">NRRL 20472</strain>
    </source>
</reference>
<sequence>MEKAKQAVSSFLSNDGKHRTTVDEDVKGHVTQEHVMPHRHENVTTALDKEVHQEHHHTTIQPIAHKETLPEQHHHNLVPVEHKTFHHGNEQETRATLDREAAKYKDTTETHSTTHSTETVPVMAGERIHHHVHEHVQPVITKETVQPHVVHTTIPIHETHHAAPVHHGTSTLPTKTLDEFTSERGGLAERAAQKLTEFEGCPKPYRRELQNEQLAGDKSMHLHGHGDKYGENQAYAGREGHGMGHNTEGFATGAAAGAAGAAATRKHRHGRKERRGSGSSSSSISSSDEESRGLGKSSKSRGLGGSGVGTGVGAGAAAAAAGAAHHHHQNREGAAAAPANLEGSRGLESGNRGIGQNAGLDTRSHGIPGTAGVGSTGMGHTGATGSNTMSGRGIGNPNTAGLNNPTTNQFDQTKTGGLHNDPLKSNTTHGRGDSGVGMETSPTARKPSLMDRLNPLKDADGDGKKGLMD</sequence>
<comment type="caution">
    <text evidence="2">The sequence shown here is derived from an EMBL/GenBank/DDBJ whole genome shotgun (WGS) entry which is preliminary data.</text>
</comment>
<feature type="region of interest" description="Disordered" evidence="1">
    <location>
        <begin position="219"/>
        <end position="307"/>
    </location>
</feature>
<proteinExistence type="predicted"/>
<evidence type="ECO:0000313" key="2">
    <source>
        <dbReference type="EMBL" id="KAF4964923.1"/>
    </source>
</evidence>
<feature type="region of interest" description="Disordered" evidence="1">
    <location>
        <begin position="342"/>
        <end position="469"/>
    </location>
</feature>
<evidence type="ECO:0000256" key="1">
    <source>
        <dbReference type="SAM" id="MobiDB-lite"/>
    </source>
</evidence>
<feature type="compositionally biased region" description="Basic residues" evidence="1">
    <location>
        <begin position="264"/>
        <end position="274"/>
    </location>
</feature>
<feature type="compositionally biased region" description="Low complexity" evidence="1">
    <location>
        <begin position="277"/>
        <end position="286"/>
    </location>
</feature>
<feature type="compositionally biased region" description="Low complexity" evidence="1">
    <location>
        <begin position="251"/>
        <end position="263"/>
    </location>
</feature>
<accession>A0A8H4X7L9</accession>
<organism evidence="2 3">
    <name type="scientific">Fusarium sarcochroum</name>
    <dbReference type="NCBI Taxonomy" id="1208366"/>
    <lineage>
        <taxon>Eukaryota</taxon>
        <taxon>Fungi</taxon>
        <taxon>Dikarya</taxon>
        <taxon>Ascomycota</taxon>
        <taxon>Pezizomycotina</taxon>
        <taxon>Sordariomycetes</taxon>
        <taxon>Hypocreomycetidae</taxon>
        <taxon>Hypocreales</taxon>
        <taxon>Nectriaceae</taxon>
        <taxon>Fusarium</taxon>
        <taxon>Fusarium lateritium species complex</taxon>
    </lineage>
</organism>
<feature type="compositionally biased region" description="Basic and acidic residues" evidence="1">
    <location>
        <begin position="454"/>
        <end position="469"/>
    </location>
</feature>
<feature type="compositionally biased region" description="Gly residues" evidence="1">
    <location>
        <begin position="369"/>
        <end position="382"/>
    </location>
</feature>
<gene>
    <name evidence="2" type="ORF">FSARC_7195</name>
</gene>
<dbReference type="PANTHER" id="PTHR38703">
    <property type="entry name" value="CHROMOSOME 8, WHOLE GENOME SHOTGUN SEQUENCE"/>
    <property type="match status" value="1"/>
</dbReference>
<protein>
    <recommendedName>
        <fullName evidence="4">Allergen</fullName>
    </recommendedName>
</protein>